<gene>
    <name evidence="1" type="ORF">IMCC12053_782</name>
</gene>
<dbReference type="STRING" id="1397108.IMCC12053_782"/>
<organism evidence="1 2">
    <name type="scientific">Celeribacter marinus</name>
    <dbReference type="NCBI Taxonomy" id="1397108"/>
    <lineage>
        <taxon>Bacteria</taxon>
        <taxon>Pseudomonadati</taxon>
        <taxon>Pseudomonadota</taxon>
        <taxon>Alphaproteobacteria</taxon>
        <taxon>Rhodobacterales</taxon>
        <taxon>Roseobacteraceae</taxon>
        <taxon>Celeribacter</taxon>
    </lineage>
</organism>
<reference evidence="1 2" key="1">
    <citation type="submission" date="2015-05" db="EMBL/GenBank/DDBJ databases">
        <authorList>
            <person name="Wang D.B."/>
            <person name="Wang M."/>
        </authorList>
    </citation>
    <scope>NUCLEOTIDE SEQUENCE [LARGE SCALE GENOMIC DNA]</scope>
    <source>
        <strain evidence="1 2">IMCC 12053</strain>
    </source>
</reference>
<proteinExistence type="predicted"/>
<accession>A0A0N9ZMZ0</accession>
<keyword evidence="2" id="KW-1185">Reference proteome</keyword>
<dbReference type="AlphaFoldDB" id="A0A0N9ZMZ0"/>
<dbReference type="OrthoDB" id="9815686at2"/>
<dbReference type="Pfam" id="PF10067">
    <property type="entry name" value="DUF2306"/>
    <property type="match status" value="1"/>
</dbReference>
<evidence type="ECO:0000313" key="1">
    <source>
        <dbReference type="EMBL" id="ALI54730.1"/>
    </source>
</evidence>
<sequence length="174" mass="19504">MSVDPFMTAAPVIQVHAIAATLALLLGPVVLYRHRRDRLHKTLGYIWVVAMAVVAMSSFGISGFGLIGPFSPLHLLALFALWSLYVGVRFAIAGNRRAHEKTMRNLYWRGVFVAGVFNFLPGRTLNRMFMDDARQLGWVVIVLGLCVIFWGIWREIRRDTAAKTGAKHPIELSL</sequence>
<evidence type="ECO:0000313" key="2">
    <source>
        <dbReference type="Proteomes" id="UP000064920"/>
    </source>
</evidence>
<dbReference type="KEGG" id="cmar:IMCC12053_782"/>
<dbReference type="RefSeq" id="WP_074906262.1">
    <property type="nucleotide sequence ID" value="NZ_CP012023.1"/>
</dbReference>
<dbReference type="InterPro" id="IPR018750">
    <property type="entry name" value="DUF2306_membrane"/>
</dbReference>
<dbReference type="Proteomes" id="UP000064920">
    <property type="component" value="Chromosome"/>
</dbReference>
<dbReference type="PATRIC" id="fig|1397108.4.peg.810"/>
<dbReference type="EMBL" id="CP012023">
    <property type="protein sequence ID" value="ALI54730.1"/>
    <property type="molecule type" value="Genomic_DNA"/>
</dbReference>
<name>A0A0N9ZMZ0_9RHOB</name>
<protein>
    <submittedName>
        <fullName evidence="1">Membrane protein, putative</fullName>
    </submittedName>
</protein>